<gene>
    <name evidence="6" type="ORF">O0V09_11890</name>
</gene>
<feature type="domain" description="HTH lysR-type" evidence="5">
    <location>
        <begin position="3"/>
        <end position="59"/>
    </location>
</feature>
<dbReference type="SUPFAM" id="SSF53850">
    <property type="entry name" value="Periplasmic binding protein-like II"/>
    <property type="match status" value="1"/>
</dbReference>
<evidence type="ECO:0000256" key="3">
    <source>
        <dbReference type="ARBA" id="ARBA00023125"/>
    </source>
</evidence>
<sequence length="298" mass="33782">MKFKIDELLTLKSVVDHGGFNRAAGILNKTQSSVSQKVSRLEDKVGTLLIKRDDGCSCTEAGKAIYNYASIVEAKEKEVVTELEHIINSAKPGIRLVIANASLIPLIKNILHDFLLDSDDFNFQLHIEPSRKVVSSILDGCYDIGFGFFQSNMDDFDCIPVREDDRFLVAFEGIEDIEELQRGDLNVLKKKILIATYLDDHSNRPAPKKLRSNFRLVWEISDIGFREELISKGVGLGYVDRDFLNRNKNAIVLNNYSFGEINRKCGFFYLKNYTLSTPFNNFINIIKTGTVESFEECT</sequence>
<dbReference type="Proteomes" id="UP001069090">
    <property type="component" value="Unassembled WGS sequence"/>
</dbReference>
<accession>A0A9J6RN01</accession>
<dbReference type="Pfam" id="PF03466">
    <property type="entry name" value="LysR_substrate"/>
    <property type="match status" value="1"/>
</dbReference>
<evidence type="ECO:0000256" key="2">
    <source>
        <dbReference type="ARBA" id="ARBA00023015"/>
    </source>
</evidence>
<protein>
    <submittedName>
        <fullName evidence="6">LysR family transcriptional regulator</fullName>
    </submittedName>
</protein>
<dbReference type="PRINTS" id="PR00039">
    <property type="entry name" value="HTHLYSR"/>
</dbReference>
<keyword evidence="7" id="KW-1185">Reference proteome</keyword>
<evidence type="ECO:0000313" key="7">
    <source>
        <dbReference type="Proteomes" id="UP001069090"/>
    </source>
</evidence>
<organism evidence="6 7">
    <name type="scientific">Dasania phycosphaerae</name>
    <dbReference type="NCBI Taxonomy" id="2950436"/>
    <lineage>
        <taxon>Bacteria</taxon>
        <taxon>Pseudomonadati</taxon>
        <taxon>Pseudomonadota</taxon>
        <taxon>Gammaproteobacteria</taxon>
        <taxon>Cellvibrionales</taxon>
        <taxon>Spongiibacteraceae</taxon>
        <taxon>Dasania</taxon>
    </lineage>
</organism>
<dbReference type="PROSITE" id="PS50931">
    <property type="entry name" value="HTH_LYSR"/>
    <property type="match status" value="1"/>
</dbReference>
<comment type="similarity">
    <text evidence="1">Belongs to the LysR transcriptional regulatory family.</text>
</comment>
<dbReference type="GO" id="GO:0003700">
    <property type="term" value="F:DNA-binding transcription factor activity"/>
    <property type="evidence" value="ECO:0007669"/>
    <property type="project" value="InterPro"/>
</dbReference>
<dbReference type="Gene3D" id="1.10.10.10">
    <property type="entry name" value="Winged helix-like DNA-binding domain superfamily/Winged helix DNA-binding domain"/>
    <property type="match status" value="1"/>
</dbReference>
<dbReference type="SUPFAM" id="SSF46785">
    <property type="entry name" value="Winged helix' DNA-binding domain"/>
    <property type="match status" value="1"/>
</dbReference>
<evidence type="ECO:0000256" key="1">
    <source>
        <dbReference type="ARBA" id="ARBA00009437"/>
    </source>
</evidence>
<dbReference type="InterPro" id="IPR036390">
    <property type="entry name" value="WH_DNA-bd_sf"/>
</dbReference>
<evidence type="ECO:0000259" key="5">
    <source>
        <dbReference type="PROSITE" id="PS50931"/>
    </source>
</evidence>
<keyword evidence="2" id="KW-0805">Transcription regulation</keyword>
<comment type="caution">
    <text evidence="6">The sequence shown here is derived from an EMBL/GenBank/DDBJ whole genome shotgun (WGS) entry which is preliminary data.</text>
</comment>
<keyword evidence="4" id="KW-0804">Transcription</keyword>
<proteinExistence type="inferred from homology"/>
<dbReference type="InterPro" id="IPR036388">
    <property type="entry name" value="WH-like_DNA-bd_sf"/>
</dbReference>
<dbReference type="InterPro" id="IPR005119">
    <property type="entry name" value="LysR_subst-bd"/>
</dbReference>
<dbReference type="EMBL" id="JAPTGG010000009">
    <property type="protein sequence ID" value="MCZ0865907.1"/>
    <property type="molecule type" value="Genomic_DNA"/>
</dbReference>
<dbReference type="Pfam" id="PF00126">
    <property type="entry name" value="HTH_1"/>
    <property type="match status" value="1"/>
</dbReference>
<dbReference type="PANTHER" id="PTHR30126">
    <property type="entry name" value="HTH-TYPE TRANSCRIPTIONAL REGULATOR"/>
    <property type="match status" value="1"/>
</dbReference>
<dbReference type="GO" id="GO:0003677">
    <property type="term" value="F:DNA binding"/>
    <property type="evidence" value="ECO:0007669"/>
    <property type="project" value="UniProtKB-KW"/>
</dbReference>
<keyword evidence="3" id="KW-0238">DNA-binding</keyword>
<dbReference type="InterPro" id="IPR000847">
    <property type="entry name" value="LysR_HTH_N"/>
</dbReference>
<evidence type="ECO:0000256" key="4">
    <source>
        <dbReference type="ARBA" id="ARBA00023163"/>
    </source>
</evidence>
<reference evidence="6 7" key="1">
    <citation type="submission" date="2022-12" db="EMBL/GenBank/DDBJ databases">
        <title>Dasania phycosphaerae sp. nov., isolated from particulate material of the south coast of Korea.</title>
        <authorList>
            <person name="Jiang Y."/>
        </authorList>
    </citation>
    <scope>NUCLEOTIDE SEQUENCE [LARGE SCALE GENOMIC DNA]</scope>
    <source>
        <strain evidence="6 7">GY-19</strain>
    </source>
</reference>
<name>A0A9J6RN01_9GAMM</name>
<evidence type="ECO:0000313" key="6">
    <source>
        <dbReference type="EMBL" id="MCZ0865907.1"/>
    </source>
</evidence>
<dbReference type="AlphaFoldDB" id="A0A9J6RN01"/>
<dbReference type="RefSeq" id="WP_258332055.1">
    <property type="nucleotide sequence ID" value="NZ_JAPTGG010000009.1"/>
</dbReference>